<dbReference type="GO" id="GO:0008237">
    <property type="term" value="F:metallopeptidase activity"/>
    <property type="evidence" value="ECO:0007669"/>
    <property type="project" value="UniProtKB-KW"/>
</dbReference>
<keyword evidence="2" id="KW-0479">Metal-binding</keyword>
<evidence type="ECO:0000256" key="1">
    <source>
        <dbReference type="ARBA" id="ARBA00022670"/>
    </source>
</evidence>
<dbReference type="Pfam" id="PF00413">
    <property type="entry name" value="Peptidase_M10"/>
    <property type="match status" value="1"/>
</dbReference>
<dbReference type="InterPro" id="IPR024079">
    <property type="entry name" value="MetalloPept_cat_dom_sf"/>
</dbReference>
<dbReference type="Proteomes" id="UP001597214">
    <property type="component" value="Unassembled WGS sequence"/>
</dbReference>
<keyword evidence="3 6" id="KW-0378">Hydrolase</keyword>
<dbReference type="SUPFAM" id="SSF55486">
    <property type="entry name" value="Metalloproteases ('zincins'), catalytic domain"/>
    <property type="match status" value="1"/>
</dbReference>
<evidence type="ECO:0000313" key="7">
    <source>
        <dbReference type="Proteomes" id="UP001597214"/>
    </source>
</evidence>
<evidence type="ECO:0000256" key="2">
    <source>
        <dbReference type="ARBA" id="ARBA00022723"/>
    </source>
</evidence>
<organism evidence="6 7">
    <name type="scientific">Bacillus salitolerans</name>
    <dbReference type="NCBI Taxonomy" id="1437434"/>
    <lineage>
        <taxon>Bacteria</taxon>
        <taxon>Bacillati</taxon>
        <taxon>Bacillota</taxon>
        <taxon>Bacilli</taxon>
        <taxon>Bacillales</taxon>
        <taxon>Bacillaceae</taxon>
        <taxon>Bacillus</taxon>
    </lineage>
</organism>
<feature type="domain" description="Peptidase M10 metallopeptidase" evidence="5">
    <location>
        <begin position="127"/>
        <end position="197"/>
    </location>
</feature>
<evidence type="ECO:0000256" key="4">
    <source>
        <dbReference type="ARBA" id="ARBA00022833"/>
    </source>
</evidence>
<dbReference type="EMBL" id="JBHUEM010000005">
    <property type="protein sequence ID" value="MFD1736295.1"/>
    <property type="molecule type" value="Genomic_DNA"/>
</dbReference>
<accession>A0ABW4LM83</accession>
<dbReference type="InterPro" id="IPR001818">
    <property type="entry name" value="Pept_M10_metallopeptidase"/>
</dbReference>
<keyword evidence="7" id="KW-1185">Reference proteome</keyword>
<gene>
    <name evidence="6" type="ORF">ACFSCX_06910</name>
</gene>
<keyword evidence="6" id="KW-0482">Metalloprotease</keyword>
<evidence type="ECO:0000259" key="5">
    <source>
        <dbReference type="Pfam" id="PF00413"/>
    </source>
</evidence>
<protein>
    <submittedName>
        <fullName evidence="6">Matrixin family metalloprotease</fullName>
        <ecNumber evidence="6">3.4.24.-</ecNumber>
    </submittedName>
</protein>
<keyword evidence="4" id="KW-0862">Zinc</keyword>
<name>A0ABW4LM83_9BACI</name>
<keyword evidence="1" id="KW-0645">Protease</keyword>
<dbReference type="EC" id="3.4.24.-" evidence="6"/>
<sequence length="197" mass="22727">MMRRTLLFVFVIMMVLPQVAHGKTLSYWYSNLDKIGNDSNRYIWSNVIDGFTVSDFTSYQDYARDQWSSDAGISTYGADEKASSSIHWYGGNQSTLREMEPSLEVYRAVCVPEYLYLIGNHTYNGTTKENWRMKSKIYTPKLPWYYGFSNYNLMFTHELGHGLGWLGHSSNSGDLMNADASNDTLSTRDINHLQQNY</sequence>
<comment type="caution">
    <text evidence="6">The sequence shown here is derived from an EMBL/GenBank/DDBJ whole genome shotgun (WGS) entry which is preliminary data.</text>
</comment>
<dbReference type="Gene3D" id="3.40.390.10">
    <property type="entry name" value="Collagenase (Catalytic Domain)"/>
    <property type="match status" value="1"/>
</dbReference>
<evidence type="ECO:0000256" key="3">
    <source>
        <dbReference type="ARBA" id="ARBA00022801"/>
    </source>
</evidence>
<proteinExistence type="predicted"/>
<dbReference type="RefSeq" id="WP_377927443.1">
    <property type="nucleotide sequence ID" value="NZ_JBHUEM010000005.1"/>
</dbReference>
<evidence type="ECO:0000313" key="6">
    <source>
        <dbReference type="EMBL" id="MFD1736295.1"/>
    </source>
</evidence>
<reference evidence="7" key="1">
    <citation type="journal article" date="2019" name="Int. J. Syst. Evol. Microbiol.">
        <title>The Global Catalogue of Microorganisms (GCM) 10K type strain sequencing project: providing services to taxonomists for standard genome sequencing and annotation.</title>
        <authorList>
            <consortium name="The Broad Institute Genomics Platform"/>
            <consortium name="The Broad Institute Genome Sequencing Center for Infectious Disease"/>
            <person name="Wu L."/>
            <person name="Ma J."/>
        </authorList>
    </citation>
    <scope>NUCLEOTIDE SEQUENCE [LARGE SCALE GENOMIC DNA]</scope>
    <source>
        <strain evidence="7">CCUG 49339</strain>
    </source>
</reference>